<dbReference type="AlphaFoldDB" id="A0A223CYL2"/>
<sequence length="477" mass="53152">MCKNWVYWLVGLRARHASVGLFDWRSNRTMKILFITVGVGALIGLFTNWLAIIMLFRPWHEKRLFGKRLPFTPGLIPRRQQELAEKLGEIVEKDLLTPDGLAKSLSRPDLEYAVKRAGIQGLAERLNKAPTAGLLARQLFGPDALEKSRKWMVEKAVVFLQSEAGRSKLEGLADGLYDHLRGALSKAEVRRDLAHGFAGPFYANLATGQTTWQEALPEGTRAIVEERLRASVQPMLEGASVWMEEPQVVLAISEMLQDKVKNIPLLGPMAVSFLSPERVAGDIVPRLQAVIVSASVRELVTERLHEAVGKFWGQPIGNLVSHMSPYDFADLLDKVLGVVLERALSDEASSRRLFKEMIVNGVVAGANQAAISELVHRLMDALDGWNVREVYIQRTEEVDRLFMKGWRWLRGELIEAMPALLDAMAIRQVVREQVASYPIPTLEKLIVSVVNKELRLITLLGGVLGGLIGLVQALLVM</sequence>
<proteinExistence type="inferred from homology"/>
<keyword evidence="3 6" id="KW-0812">Transmembrane</keyword>
<dbReference type="GO" id="GO:0012505">
    <property type="term" value="C:endomembrane system"/>
    <property type="evidence" value="ECO:0007669"/>
    <property type="project" value="UniProtKB-SubCell"/>
</dbReference>
<dbReference type="EMBL" id="CP022657">
    <property type="protein sequence ID" value="ASS74500.1"/>
    <property type="molecule type" value="Genomic_DNA"/>
</dbReference>
<evidence type="ECO:0000313" key="8">
    <source>
        <dbReference type="Proteomes" id="UP000214688"/>
    </source>
</evidence>
<accession>A0A223CYL2</accession>
<feature type="transmembrane region" description="Helical" evidence="6">
    <location>
        <begin position="454"/>
        <end position="475"/>
    </location>
</feature>
<dbReference type="KEGG" id="tab:CIG75_05485"/>
<dbReference type="PANTHER" id="PTHR35791">
    <property type="entry name" value="UPF0754 MEMBRANE PROTEIN YHEB"/>
    <property type="match status" value="1"/>
</dbReference>
<dbReference type="InterPro" id="IPR007383">
    <property type="entry name" value="DUF445"/>
</dbReference>
<evidence type="ECO:0008006" key="9">
    <source>
        <dbReference type="Google" id="ProtNLM"/>
    </source>
</evidence>
<evidence type="ECO:0000313" key="7">
    <source>
        <dbReference type="EMBL" id="ASS74500.1"/>
    </source>
</evidence>
<name>A0A223CYL2_9BACL</name>
<feature type="transmembrane region" description="Helical" evidence="6">
    <location>
        <begin position="32"/>
        <end position="56"/>
    </location>
</feature>
<gene>
    <name evidence="7" type="ORF">CIG75_05485</name>
</gene>
<dbReference type="Pfam" id="PF04286">
    <property type="entry name" value="DUF445"/>
    <property type="match status" value="1"/>
</dbReference>
<dbReference type="PANTHER" id="PTHR35791:SF1">
    <property type="entry name" value="UPF0754 MEMBRANE PROTEIN YHEB"/>
    <property type="match status" value="1"/>
</dbReference>
<comment type="subcellular location">
    <subcellularLocation>
        <location evidence="1">Endomembrane system</location>
    </subcellularLocation>
</comment>
<reference evidence="7 8" key="1">
    <citation type="journal article" date="2015" name="Int. J. Syst. Evol. Microbiol.">
        <title>Tumebacillus algifaecis sp. nov., isolated from decomposing algal scum.</title>
        <authorList>
            <person name="Wu Y.F."/>
            <person name="Zhang B."/>
            <person name="Xing P."/>
            <person name="Wu Q.L."/>
            <person name="Liu S.J."/>
        </authorList>
    </citation>
    <scope>NUCLEOTIDE SEQUENCE [LARGE SCALE GENOMIC DNA]</scope>
    <source>
        <strain evidence="7 8">THMBR28</strain>
    </source>
</reference>
<keyword evidence="8" id="KW-1185">Reference proteome</keyword>
<protein>
    <recommendedName>
        <fullName evidence="9">DUF445 domain-containing protein</fullName>
    </recommendedName>
</protein>
<keyword evidence="4 6" id="KW-1133">Transmembrane helix</keyword>
<evidence type="ECO:0000256" key="5">
    <source>
        <dbReference type="ARBA" id="ARBA00023136"/>
    </source>
</evidence>
<evidence type="ECO:0000256" key="1">
    <source>
        <dbReference type="ARBA" id="ARBA00004308"/>
    </source>
</evidence>
<evidence type="ECO:0000256" key="2">
    <source>
        <dbReference type="ARBA" id="ARBA00008053"/>
    </source>
</evidence>
<evidence type="ECO:0000256" key="6">
    <source>
        <dbReference type="SAM" id="Phobius"/>
    </source>
</evidence>
<dbReference type="Proteomes" id="UP000214688">
    <property type="component" value="Chromosome"/>
</dbReference>
<keyword evidence="5 6" id="KW-0472">Membrane</keyword>
<organism evidence="7 8">
    <name type="scientific">Tumebacillus algifaecis</name>
    <dbReference type="NCBI Taxonomy" id="1214604"/>
    <lineage>
        <taxon>Bacteria</taxon>
        <taxon>Bacillati</taxon>
        <taxon>Bacillota</taxon>
        <taxon>Bacilli</taxon>
        <taxon>Bacillales</taxon>
        <taxon>Alicyclobacillaceae</taxon>
        <taxon>Tumebacillus</taxon>
    </lineage>
</organism>
<evidence type="ECO:0000256" key="4">
    <source>
        <dbReference type="ARBA" id="ARBA00022989"/>
    </source>
</evidence>
<evidence type="ECO:0000256" key="3">
    <source>
        <dbReference type="ARBA" id="ARBA00022692"/>
    </source>
</evidence>
<comment type="similarity">
    <text evidence="2">Belongs to the UPF0754 family.</text>
</comment>